<keyword evidence="2" id="KW-1185">Reference proteome</keyword>
<proteinExistence type="predicted"/>
<dbReference type="OrthoDB" id="8000787at2"/>
<reference evidence="1 2" key="1">
    <citation type="submission" date="2018-04" db="EMBL/GenBank/DDBJ databases">
        <title>Methylobacterium sp. PR1016A genome.</title>
        <authorList>
            <person name="Park W."/>
        </authorList>
    </citation>
    <scope>NUCLEOTIDE SEQUENCE [LARGE SCALE GENOMIC DNA]</scope>
    <source>
        <strain evidence="1 2">PR1016A</strain>
    </source>
</reference>
<name>A0A2R4WSN9_9HYPH</name>
<evidence type="ECO:0000313" key="1">
    <source>
        <dbReference type="EMBL" id="AWB24533.1"/>
    </source>
</evidence>
<dbReference type="Proteomes" id="UP000244755">
    <property type="component" value="Chromosome 1"/>
</dbReference>
<evidence type="ECO:0000313" key="2">
    <source>
        <dbReference type="Proteomes" id="UP000244755"/>
    </source>
</evidence>
<organism evidence="1 2">
    <name type="scientific">Methylobacterium currus</name>
    <dbReference type="NCBI Taxonomy" id="2051553"/>
    <lineage>
        <taxon>Bacteria</taxon>
        <taxon>Pseudomonadati</taxon>
        <taxon>Pseudomonadota</taxon>
        <taxon>Alphaproteobacteria</taxon>
        <taxon>Hyphomicrobiales</taxon>
        <taxon>Methylobacteriaceae</taxon>
        <taxon>Methylobacterium</taxon>
    </lineage>
</organism>
<dbReference type="RefSeq" id="WP_099956257.1">
    <property type="nucleotide sequence ID" value="NZ_CP028843.1"/>
</dbReference>
<dbReference type="AlphaFoldDB" id="A0A2R4WSN9"/>
<dbReference type="KEGG" id="mee:DA075_29830"/>
<accession>A0A2R4WSN9</accession>
<sequence length="143" mass="15819">MFKAVERAHRIGLGPVFCEMRIGGQVQGQRIAFVNRRAEAWWRFREALDPDQNGGSPIALPPNPELRADLCAPTWTLTARGIQIESKDDLRKRLGRSPGKGGAVVMSWSEGERTAEALRKREKVKAKAPALAPRFAGPTSWMG</sequence>
<dbReference type="EMBL" id="CP028843">
    <property type="protein sequence ID" value="AWB24533.1"/>
    <property type="molecule type" value="Genomic_DNA"/>
</dbReference>
<dbReference type="Gene3D" id="3.30.420.240">
    <property type="match status" value="1"/>
</dbReference>
<protein>
    <submittedName>
        <fullName evidence="1">Uncharacterized protein</fullName>
    </submittedName>
</protein>
<gene>
    <name evidence="1" type="ORF">DA075_29830</name>
</gene>